<dbReference type="Proteomes" id="UP000184073">
    <property type="component" value="Unassembled WGS sequence"/>
</dbReference>
<feature type="region of interest" description="Disordered" evidence="21">
    <location>
        <begin position="439"/>
        <end position="475"/>
    </location>
</feature>
<dbReference type="RefSeq" id="XP_040670117.1">
    <property type="nucleotide sequence ID" value="XM_040807179.1"/>
</dbReference>
<feature type="compositionally biased region" description="Acidic residues" evidence="21">
    <location>
        <begin position="521"/>
        <end position="530"/>
    </location>
</feature>
<dbReference type="GO" id="GO:0032991">
    <property type="term" value="C:protein-containing complex"/>
    <property type="evidence" value="ECO:0007669"/>
    <property type="project" value="UniProtKB-ARBA"/>
</dbReference>
<keyword evidence="5 20" id="KW-0479">Metal-binding</keyword>
<dbReference type="SUPFAM" id="SSF53335">
    <property type="entry name" value="S-adenosyl-L-methionine-dependent methyltransferases"/>
    <property type="match status" value="1"/>
</dbReference>
<dbReference type="PANTHER" id="PTHR23240">
    <property type="entry name" value="DNA CROSS-LINK REPAIR PROTEIN PSO2/SNM1-RELATED"/>
    <property type="match status" value="1"/>
</dbReference>
<dbReference type="InterPro" id="IPR047575">
    <property type="entry name" value="Sm"/>
</dbReference>
<keyword evidence="10" id="KW-0472">Membrane</keyword>
<feature type="compositionally biased region" description="Polar residues" evidence="21">
    <location>
        <begin position="1068"/>
        <end position="1082"/>
    </location>
</feature>
<evidence type="ECO:0000256" key="19">
    <source>
        <dbReference type="ARBA" id="ARBA00082391"/>
    </source>
</evidence>
<dbReference type="GO" id="GO:0018664">
    <property type="term" value="F:benzoate 4-monooxygenase activity"/>
    <property type="evidence" value="ECO:0007669"/>
    <property type="project" value="UniProtKB-EC"/>
</dbReference>
<feature type="region of interest" description="Disordered" evidence="21">
    <location>
        <begin position="1"/>
        <end position="222"/>
    </location>
</feature>
<dbReference type="GO" id="GO:0003684">
    <property type="term" value="F:damaged DNA binding"/>
    <property type="evidence" value="ECO:0007669"/>
    <property type="project" value="TreeGrafter"/>
</dbReference>
<dbReference type="InterPro" id="IPR029063">
    <property type="entry name" value="SAM-dependent_MTases_sf"/>
</dbReference>
<dbReference type="PROSITE" id="PS00086">
    <property type="entry name" value="CYTOCHROME_P450"/>
    <property type="match status" value="1"/>
</dbReference>
<dbReference type="CDD" id="cd02440">
    <property type="entry name" value="AdoMet_MTases"/>
    <property type="match status" value="1"/>
</dbReference>
<evidence type="ECO:0000256" key="20">
    <source>
        <dbReference type="PIRSR" id="PIRSR602401-1"/>
    </source>
</evidence>
<evidence type="ECO:0000256" key="7">
    <source>
        <dbReference type="ARBA" id="ARBA00023002"/>
    </source>
</evidence>
<dbReference type="SMART" id="SM00651">
    <property type="entry name" value="Sm"/>
    <property type="match status" value="1"/>
</dbReference>
<feature type="compositionally biased region" description="Basic and acidic residues" evidence="21">
    <location>
        <begin position="1132"/>
        <end position="1141"/>
    </location>
</feature>
<evidence type="ECO:0000256" key="21">
    <source>
        <dbReference type="SAM" id="MobiDB-lite"/>
    </source>
</evidence>
<dbReference type="GO" id="GO:0005634">
    <property type="term" value="C:nucleus"/>
    <property type="evidence" value="ECO:0007669"/>
    <property type="project" value="UniProtKB-SubCell"/>
</dbReference>
<feature type="compositionally biased region" description="Basic and acidic residues" evidence="21">
    <location>
        <begin position="27"/>
        <end position="39"/>
    </location>
</feature>
<dbReference type="GO" id="GO:0035312">
    <property type="term" value="F:5'-3' DNA exonuclease activity"/>
    <property type="evidence" value="ECO:0007669"/>
    <property type="project" value="TreeGrafter"/>
</dbReference>
<evidence type="ECO:0000313" key="23">
    <source>
        <dbReference type="EMBL" id="OJJ04355.1"/>
    </source>
</evidence>
<dbReference type="Pfam" id="PF00067">
    <property type="entry name" value="p450"/>
    <property type="match status" value="1"/>
</dbReference>
<keyword evidence="13" id="KW-0539">Nucleus</keyword>
<dbReference type="PRINTS" id="PR00385">
    <property type="entry name" value="P450"/>
</dbReference>
<feature type="compositionally biased region" description="Low complexity" evidence="21">
    <location>
        <begin position="206"/>
        <end position="222"/>
    </location>
</feature>
<evidence type="ECO:0000259" key="22">
    <source>
        <dbReference type="PROSITE" id="PS52002"/>
    </source>
</evidence>
<feature type="domain" description="Sm" evidence="22">
    <location>
        <begin position="995"/>
        <end position="1069"/>
    </location>
</feature>
<evidence type="ECO:0000256" key="11">
    <source>
        <dbReference type="ARBA" id="ARBA00023180"/>
    </source>
</evidence>
<evidence type="ECO:0000256" key="1">
    <source>
        <dbReference type="ARBA" id="ARBA00004123"/>
    </source>
</evidence>
<comment type="cofactor">
    <cofactor evidence="20">
        <name>heme</name>
        <dbReference type="ChEBI" id="CHEBI:30413"/>
    </cofactor>
</comment>
<evidence type="ECO:0000256" key="16">
    <source>
        <dbReference type="ARBA" id="ARBA00066552"/>
    </source>
</evidence>
<dbReference type="InterPro" id="IPR001163">
    <property type="entry name" value="Sm_dom_euk/arc"/>
</dbReference>
<dbReference type="GO" id="GO:0008757">
    <property type="term" value="F:S-adenosylmethionine-dependent methyltransferase activity"/>
    <property type="evidence" value="ECO:0007669"/>
    <property type="project" value="InterPro"/>
</dbReference>
<dbReference type="InterPro" id="IPR001128">
    <property type="entry name" value="Cyt_P450"/>
</dbReference>
<keyword evidence="9" id="KW-0503">Monooxygenase</keyword>
<dbReference type="SUPFAM" id="SSF48264">
    <property type="entry name" value="Cytochrome P450"/>
    <property type="match status" value="1"/>
</dbReference>
<protein>
    <recommendedName>
        <fullName evidence="17">Benzoate 4-monooxygenase bphA</fullName>
        <ecNumber evidence="16">1.14.14.92</ecNumber>
    </recommendedName>
    <alternativeName>
        <fullName evidence="18">Benzoate-para-hydroxylase A</fullName>
    </alternativeName>
    <alternativeName>
        <fullName evidence="19">Cytochrome P450 monooxygenase cyp53A1</fullName>
    </alternativeName>
</protein>
<reference evidence="24" key="1">
    <citation type="journal article" date="2017" name="Genome Biol.">
        <title>Comparative genomics reveals high biological diversity and specific adaptations in the industrially and medically important fungal genus Aspergillus.</title>
        <authorList>
            <person name="de Vries R.P."/>
            <person name="Riley R."/>
            <person name="Wiebenga A."/>
            <person name="Aguilar-Osorio G."/>
            <person name="Amillis S."/>
            <person name="Uchima C.A."/>
            <person name="Anderluh G."/>
            <person name="Asadollahi M."/>
            <person name="Askin M."/>
            <person name="Barry K."/>
            <person name="Battaglia E."/>
            <person name="Bayram O."/>
            <person name="Benocci T."/>
            <person name="Braus-Stromeyer S.A."/>
            <person name="Caldana C."/>
            <person name="Canovas D."/>
            <person name="Cerqueira G.C."/>
            <person name="Chen F."/>
            <person name="Chen W."/>
            <person name="Choi C."/>
            <person name="Clum A."/>
            <person name="Dos Santos R.A."/>
            <person name="Damasio A.R."/>
            <person name="Diallinas G."/>
            <person name="Emri T."/>
            <person name="Fekete E."/>
            <person name="Flipphi M."/>
            <person name="Freyberg S."/>
            <person name="Gallo A."/>
            <person name="Gournas C."/>
            <person name="Habgood R."/>
            <person name="Hainaut M."/>
            <person name="Harispe M.L."/>
            <person name="Henrissat B."/>
            <person name="Hilden K.S."/>
            <person name="Hope R."/>
            <person name="Hossain A."/>
            <person name="Karabika E."/>
            <person name="Karaffa L."/>
            <person name="Karanyi Z."/>
            <person name="Krasevec N."/>
            <person name="Kuo A."/>
            <person name="Kusch H."/>
            <person name="LaButti K."/>
            <person name="Lagendijk E.L."/>
            <person name="Lapidus A."/>
            <person name="Levasseur A."/>
            <person name="Lindquist E."/>
            <person name="Lipzen A."/>
            <person name="Logrieco A.F."/>
            <person name="MacCabe A."/>
            <person name="Maekelae M.R."/>
            <person name="Malavazi I."/>
            <person name="Melin P."/>
            <person name="Meyer V."/>
            <person name="Mielnichuk N."/>
            <person name="Miskei M."/>
            <person name="Molnar A.P."/>
            <person name="Mule G."/>
            <person name="Ngan C.Y."/>
            <person name="Orejas M."/>
            <person name="Orosz E."/>
            <person name="Ouedraogo J.P."/>
            <person name="Overkamp K.M."/>
            <person name="Park H.-S."/>
            <person name="Perrone G."/>
            <person name="Piumi F."/>
            <person name="Punt P.J."/>
            <person name="Ram A.F."/>
            <person name="Ramon A."/>
            <person name="Rauscher S."/>
            <person name="Record E."/>
            <person name="Riano-Pachon D.M."/>
            <person name="Robert V."/>
            <person name="Roehrig J."/>
            <person name="Ruller R."/>
            <person name="Salamov A."/>
            <person name="Salih N.S."/>
            <person name="Samson R.A."/>
            <person name="Sandor E."/>
            <person name="Sanguinetti M."/>
            <person name="Schuetze T."/>
            <person name="Sepcic K."/>
            <person name="Shelest E."/>
            <person name="Sherlock G."/>
            <person name="Sophianopoulou V."/>
            <person name="Squina F.M."/>
            <person name="Sun H."/>
            <person name="Susca A."/>
            <person name="Todd R.B."/>
            <person name="Tsang A."/>
            <person name="Unkles S.E."/>
            <person name="van de Wiele N."/>
            <person name="van Rossen-Uffink D."/>
            <person name="Oliveira J.V."/>
            <person name="Vesth T.C."/>
            <person name="Visser J."/>
            <person name="Yu J.-H."/>
            <person name="Zhou M."/>
            <person name="Andersen M.R."/>
            <person name="Archer D.B."/>
            <person name="Baker S.E."/>
            <person name="Benoit I."/>
            <person name="Brakhage A.A."/>
            <person name="Braus G.H."/>
            <person name="Fischer R."/>
            <person name="Frisvad J.C."/>
            <person name="Goldman G.H."/>
            <person name="Houbraken J."/>
            <person name="Oakley B."/>
            <person name="Pocsi I."/>
            <person name="Scazzocchio C."/>
            <person name="Seiboth B."/>
            <person name="vanKuyk P.A."/>
            <person name="Wortman J."/>
            <person name="Dyer P.S."/>
            <person name="Grigoriev I.V."/>
        </authorList>
    </citation>
    <scope>NUCLEOTIDE SEQUENCE [LARGE SCALE GENOMIC DNA]</scope>
    <source>
        <strain evidence="24">CBS 583.65</strain>
    </source>
</reference>
<keyword evidence="12" id="KW-0234">DNA repair</keyword>
<organism evidence="23 24">
    <name type="scientific">Aspergillus versicolor CBS 583.65</name>
    <dbReference type="NCBI Taxonomy" id="1036611"/>
    <lineage>
        <taxon>Eukaryota</taxon>
        <taxon>Fungi</taxon>
        <taxon>Dikarya</taxon>
        <taxon>Ascomycota</taxon>
        <taxon>Pezizomycotina</taxon>
        <taxon>Eurotiomycetes</taxon>
        <taxon>Eurotiomycetidae</taxon>
        <taxon>Eurotiales</taxon>
        <taxon>Aspergillaceae</taxon>
        <taxon>Aspergillus</taxon>
        <taxon>Aspergillus subgen. Nidulantes</taxon>
    </lineage>
</organism>
<feature type="compositionally biased region" description="Acidic residues" evidence="21">
    <location>
        <begin position="1199"/>
        <end position="1208"/>
    </location>
</feature>
<evidence type="ECO:0000256" key="6">
    <source>
        <dbReference type="ARBA" id="ARBA00022763"/>
    </source>
</evidence>
<dbReference type="VEuPathDB" id="FungiDB:ASPVEDRAFT_134896"/>
<name>A0A1L9PSE5_ASPVE</name>
<dbReference type="CDD" id="cd11061">
    <property type="entry name" value="CYP67-like"/>
    <property type="match status" value="1"/>
</dbReference>
<dbReference type="EMBL" id="KV878131">
    <property type="protein sequence ID" value="OJJ04355.1"/>
    <property type="molecule type" value="Genomic_DNA"/>
</dbReference>
<keyword evidence="6" id="KW-0227">DNA damage</keyword>
<dbReference type="STRING" id="1036611.A0A1L9PSE5"/>
<evidence type="ECO:0000256" key="18">
    <source>
        <dbReference type="ARBA" id="ARBA00081895"/>
    </source>
</evidence>
<feature type="binding site" description="axial binding residue" evidence="20">
    <location>
        <position position="2369"/>
    </location>
    <ligand>
        <name>heme</name>
        <dbReference type="ChEBI" id="CHEBI:30413"/>
    </ligand>
    <ligandPart>
        <name>Fe</name>
        <dbReference type="ChEBI" id="CHEBI:18248"/>
    </ligandPart>
</feature>
<dbReference type="GO" id="GO:0003723">
    <property type="term" value="F:RNA binding"/>
    <property type="evidence" value="ECO:0007669"/>
    <property type="project" value="InterPro"/>
</dbReference>
<dbReference type="EC" id="1.14.14.92" evidence="16"/>
<dbReference type="InterPro" id="IPR017972">
    <property type="entry name" value="Cyt_P450_CS"/>
</dbReference>
<evidence type="ECO:0000256" key="8">
    <source>
        <dbReference type="ARBA" id="ARBA00023004"/>
    </source>
</evidence>
<evidence type="ECO:0000256" key="3">
    <source>
        <dbReference type="ARBA" id="ARBA00010304"/>
    </source>
</evidence>
<dbReference type="Pfam" id="PF01423">
    <property type="entry name" value="LSM"/>
    <property type="match status" value="1"/>
</dbReference>
<sequence length="2423" mass="268005">MAAPNRPTARCPPSRQVRGTRLNTIIEDSRETQFSDKPGHSPTDNGQRSPAPQLKLRTTGLSSQAAPRQRFLSPLSGSSVSCCSDEDWQEQMNKFDDLYDATDDDSDFSDECGSYSSTRPTSMATPTTARDSVGSQGSRRRYPSIDIPSSNLWPSLNGAPKSSPVPPTPPQKIPVSPAALSLLSRSVPAMHATPSLDGSVSSDQVSNLSTPSTPSLQSLPDTDWNSRGIHVLPDLEADVHHSDLDNSEAAEEVPRIEVPIESADDDWRRFIGDFPQITGQTTPTAGYFAEAEPPRGDTPSDQGVALPEGALATLQFIPLEGTPEPWSETSDNEEMSEIPRATRRRSLDDETPVSQLSEYSFTGLDIPSPGGFFDSLGPRARHTWSLPNFSQAPTSATAETFYNIPFSRGEGEIVEQVINLPDRSNDEQLTAVYAPPTAVRIPESPAHPPTEGSISPVSEGVHELSRPATTYDPDEQDETYAAELQKKAMSSLDRTSVWLAAQASYLAALSETNPVNSIAEEDDQISDVDEQSSQKASSPQLRRKSSVHLNSEPLPEPPSSLPAIHASKDSIYWRGFKFLLDQSQRRDTFVHRATRFDAVQSTRQGLSGVHNKCLRGSYELVLPERPSYSGPFSQSPRKSVLGSVLQEKAQFSMVEKEQLVLSQLSQPMWAMEALRFLNAGRLVASPAQKRLSRSNPGTAGRKNPKRRQLRVLDLGGHATAEWAWHLAHEYPNVKIYTVYTEYQQVNKAIKGPENHRHIQVSQLWKLPFSDNKFDIISARSLPAFLKTERPAGESIDEYDLCLKECYRCLKPGGYLEYLVMDAEVSRAGPYASATSIEFAFNLKIRGYDPLPTKSFTGRLRKQDFVNIKRGWMYLPMGTEPQKPQAPRETPDPRVKSLIEDTEAVQGPLGSTADIAPITGLLGGWVWEQWLLKLQVEMGRGDTKLLEGIGSVFDEGRKNGSGWTCLSGWAMKPLPSRASSAFPSAIDYPSIALHNRNHALLQTLTNQVVTIELKNDIRIRGTLKSVDQYLNIKLDDIDVLDLDKYPHLSSVKNMFIRGSVVRYKADGPPQSTSRQARITQFTAQGERPGSRVTTPRPRLLKRETSSTNGGGEEGLFLGDSKRAKNAVDNGSPRGKERSRTPDDIWGEEDVDNGKSLEDEDRYNENGSAVKRQKMDSTQTDSSSAEKTAKKAQKASGPFIDESDSEDEGLEAFRDLGDGDNQEQILEKKDVEESATPSDGDQTARKRTFAADVPPLVREATSHMQDDEYPDFDDIEGDEVEGEELCLGATDGDEVRECEAAFDFDENDLSTDTPNIDETSTCPVCQGSLEGVDETNAMAHVNDCLDGKPSTVLPKTPSTDVGPSAQKVSLADRAAVARPAQRDPVQSKPPRASSAFSKIMTANAEDTAWAEAAASDVASRGKQAYQRTCPFYKIITGFSISVDAFRYGAVEACNAYFLSHFHSDHYMGLSKSWRHGPIYCSRPTGNLVRQQLKVDPKWIVDLEFEKKTEVPGTGGVQVTMIEANHCPGSAIFVFEKAVSSGPSTRIQRVLHCGDFRASPQQVNHPLLRPDVIDPKTGKSWQQRIDACYLDTTYLSPKYAFPRQSDVVSACAELCEHIDQGQYDSVGHLPFQTGNSKPISKNPISQFLSSAATVVKAPSKTESKPKDRVLVVIGTYSIGKERICLAIARALKSKIYATPAKQRVCACLEDPELSSLLTDDPLKAQVHMQTLFEIRAETLCDYLDSMKPHFTRVVGFRPTGWTYRPPAGRTLENPPVSTVLHSAHWQTPFSVRDLTPQRGSTRESACFGVPYSEHSSFRELTMFCCALRIGRIIPTVNVGNQKSRERMKAWFDKWEAEKRKSGLFRVKGLLQGGAVRISSAKWGLTSLKNNRRKWAGEQRRGCSPTMITDILKPDLISPENLAYALLGLLATYYVLPYLATWRLSDIPAPGLAAWTNFWLLLQTRKGHRFLSVDAAHKKHGKLVRIAPRHVSIADDAAIQAVYGHGNGFLKADFYDAFVSIRRGLFNTRDRAEHTRKRKTVSHTFSAKSIGQFEQYIHGNIENLVKQLSRTSELQRNPKNGYATVDALNWFNFVAFDIIGDLAFGAPFGMLDKGQDIAEMRKNPDDPPSYVRAVEVLNRRGEVSATIGCYPAIKPFAKYLPDRFFRDGIEAVENLAGIAVACVNERLKPEVMANNTRVDLLARLMEGKDANGNKLGRAELTAEALTQLIAGSDTTSNTSCAILYWCLRTPGVIDKLHKCLDETIPKDIDVPTHAMVKDIPYLQWVIWETMRIHSTSAMGLPRQIPEGNAPVEISGHVFKGGDVLSVPSYTIHHSKEIWGPDADDFVPERWDPARLTPRQKAAFIPFSTGPRACVGRNVAEMELLVICATVFRMFDWQLQQEGPMETSEGFLRKPLGLNVGVKKRAIV</sequence>
<feature type="region of interest" description="Disordered" evidence="21">
    <location>
        <begin position="321"/>
        <end position="353"/>
    </location>
</feature>
<keyword evidence="24" id="KW-1185">Reference proteome</keyword>
<dbReference type="OrthoDB" id="1470350at2759"/>
<evidence type="ECO:0000256" key="4">
    <source>
        <dbReference type="ARBA" id="ARBA00010617"/>
    </source>
</evidence>
<dbReference type="GO" id="GO:0005506">
    <property type="term" value="F:iron ion binding"/>
    <property type="evidence" value="ECO:0007669"/>
    <property type="project" value="InterPro"/>
</dbReference>
<dbReference type="PRINTS" id="PR00463">
    <property type="entry name" value="EP450I"/>
</dbReference>
<dbReference type="InterPro" id="IPR036396">
    <property type="entry name" value="Cyt_P450_sf"/>
</dbReference>
<keyword evidence="8 20" id="KW-0408">Iron</keyword>
<dbReference type="GO" id="GO:0006303">
    <property type="term" value="P:double-strand break repair via nonhomologous end joining"/>
    <property type="evidence" value="ECO:0007669"/>
    <property type="project" value="TreeGrafter"/>
</dbReference>
<dbReference type="FunFam" id="1.10.630.10:FF:000053">
    <property type="entry name" value="Cytochrome P450 benzoate 4-monooxygenase"/>
    <property type="match status" value="1"/>
</dbReference>
<feature type="compositionally biased region" description="Pro residues" evidence="21">
    <location>
        <begin position="163"/>
        <end position="172"/>
    </location>
</feature>
<feature type="compositionally biased region" description="Polar residues" evidence="21">
    <location>
        <begin position="196"/>
        <end position="205"/>
    </location>
</feature>
<dbReference type="SUPFAM" id="SSF56281">
    <property type="entry name" value="Metallo-hydrolase/oxidoreductase"/>
    <property type="match status" value="1"/>
</dbReference>
<feature type="region of interest" description="Disordered" evidence="21">
    <location>
        <begin position="1064"/>
        <end position="1273"/>
    </location>
</feature>
<evidence type="ECO:0000256" key="13">
    <source>
        <dbReference type="ARBA" id="ARBA00023242"/>
    </source>
</evidence>
<feature type="compositionally biased region" description="Polar residues" evidence="21">
    <location>
        <begin position="1174"/>
        <end position="1184"/>
    </location>
</feature>
<evidence type="ECO:0000256" key="14">
    <source>
        <dbReference type="ARBA" id="ARBA00025892"/>
    </source>
</evidence>
<accession>A0A1L9PSE5</accession>
<dbReference type="GO" id="GO:0036297">
    <property type="term" value="P:interstrand cross-link repair"/>
    <property type="evidence" value="ECO:0007669"/>
    <property type="project" value="TreeGrafter"/>
</dbReference>
<dbReference type="Gene3D" id="3.40.50.150">
    <property type="entry name" value="Vaccinia Virus protein VP39"/>
    <property type="match status" value="1"/>
</dbReference>
<comment type="subunit">
    <text evidence="14">Component of the heptameric LSM1-LSM7 complex, which consists of LSM1, LSM2, LSM3, LSM4, LSM5, LSM6 and LSM7. Component of the heptameric LSM2-LSM8 complex, which consists of LSM2, LSM3, LSM4, LSM5, LSM6, LSM7 and LSM8. The LSm subunits form a seven-membered ring structure with a doughnut shape.</text>
</comment>
<comment type="similarity">
    <text evidence="3">Belongs to the DNA repair metallo-beta-lactamase (DRMBL) family.</text>
</comment>
<gene>
    <name evidence="23" type="ORF">ASPVEDRAFT_134896</name>
</gene>
<dbReference type="FunFam" id="3.60.15.10:FF:000038">
    <property type="entry name" value="DNA cross-link repair protein pso2/snm1"/>
    <property type="match status" value="1"/>
</dbReference>
<dbReference type="GO" id="GO:0016020">
    <property type="term" value="C:membrane"/>
    <property type="evidence" value="ECO:0007669"/>
    <property type="project" value="UniProtKB-SubCell"/>
</dbReference>
<evidence type="ECO:0000256" key="2">
    <source>
        <dbReference type="ARBA" id="ARBA00004370"/>
    </source>
</evidence>
<feature type="compositionally biased region" description="Low complexity" evidence="21">
    <location>
        <begin position="72"/>
        <end position="83"/>
    </location>
</feature>
<evidence type="ECO:0000256" key="10">
    <source>
        <dbReference type="ARBA" id="ARBA00023136"/>
    </source>
</evidence>
<dbReference type="FunFam" id="3.40.50.12650:FF:000007">
    <property type="entry name" value="DNA cross-link repair 1A protein, variant"/>
    <property type="match status" value="1"/>
</dbReference>
<dbReference type="GeneID" id="63722690"/>
<feature type="region of interest" description="Disordered" evidence="21">
    <location>
        <begin position="687"/>
        <end position="707"/>
    </location>
</feature>
<dbReference type="CDD" id="cd16273">
    <property type="entry name" value="SNM1A-1C-like_MBL-fold"/>
    <property type="match status" value="1"/>
</dbReference>
<dbReference type="PANTHER" id="PTHR23240:SF6">
    <property type="entry name" value="DNA CROSS-LINK REPAIR 1A PROTEIN"/>
    <property type="match status" value="1"/>
</dbReference>
<comment type="catalytic activity">
    <reaction evidence="15">
        <text>benzoate + reduced [NADPH--hemoprotein reductase] + O2 = 4-hydroxybenzoate + oxidized [NADPH--hemoprotein reductase] + H2O + H(+)</text>
        <dbReference type="Rhea" id="RHEA:18033"/>
        <dbReference type="Rhea" id="RHEA-COMP:11964"/>
        <dbReference type="Rhea" id="RHEA-COMP:11965"/>
        <dbReference type="ChEBI" id="CHEBI:15377"/>
        <dbReference type="ChEBI" id="CHEBI:15378"/>
        <dbReference type="ChEBI" id="CHEBI:15379"/>
        <dbReference type="ChEBI" id="CHEBI:16150"/>
        <dbReference type="ChEBI" id="CHEBI:17879"/>
        <dbReference type="ChEBI" id="CHEBI:57618"/>
        <dbReference type="ChEBI" id="CHEBI:58210"/>
        <dbReference type="EC" id="1.14.14.92"/>
    </reaction>
</comment>
<evidence type="ECO:0000256" key="15">
    <source>
        <dbReference type="ARBA" id="ARBA00050706"/>
    </source>
</evidence>
<evidence type="ECO:0000256" key="12">
    <source>
        <dbReference type="ARBA" id="ARBA00023204"/>
    </source>
</evidence>
<evidence type="ECO:0000256" key="17">
    <source>
        <dbReference type="ARBA" id="ARBA00072826"/>
    </source>
</evidence>
<dbReference type="InterPro" id="IPR002401">
    <property type="entry name" value="Cyt_P450_E_grp-I"/>
</dbReference>
<dbReference type="Pfam" id="PF08241">
    <property type="entry name" value="Methyltransf_11"/>
    <property type="match status" value="1"/>
</dbReference>
<proteinExistence type="inferred from homology"/>
<feature type="compositionally biased region" description="Polar residues" evidence="21">
    <location>
        <begin position="531"/>
        <end position="540"/>
    </location>
</feature>
<dbReference type="Gene3D" id="3.40.50.12650">
    <property type="match status" value="1"/>
</dbReference>
<evidence type="ECO:0000313" key="24">
    <source>
        <dbReference type="Proteomes" id="UP000184073"/>
    </source>
</evidence>
<dbReference type="Pfam" id="PF07522">
    <property type="entry name" value="DRMBL"/>
    <property type="match status" value="1"/>
</dbReference>
<dbReference type="InterPro" id="IPR013216">
    <property type="entry name" value="Methyltransf_11"/>
</dbReference>
<evidence type="ECO:0000256" key="5">
    <source>
        <dbReference type="ARBA" id="ARBA00022723"/>
    </source>
</evidence>
<dbReference type="Gene3D" id="1.10.630.10">
    <property type="entry name" value="Cytochrome P450"/>
    <property type="match status" value="1"/>
</dbReference>
<dbReference type="InterPro" id="IPR036866">
    <property type="entry name" value="RibonucZ/Hydroxyglut_hydro"/>
</dbReference>
<feature type="compositionally biased region" description="Acidic residues" evidence="21">
    <location>
        <begin position="98"/>
        <end position="110"/>
    </location>
</feature>
<comment type="similarity">
    <text evidence="4">Belongs to the cytochrome P450 family.</text>
</comment>
<keyword evidence="20" id="KW-0349">Heme</keyword>
<dbReference type="Gene3D" id="3.60.15.10">
    <property type="entry name" value="Ribonuclease Z/Hydroxyacylglutathione hydrolase-like"/>
    <property type="match status" value="1"/>
</dbReference>
<dbReference type="InterPro" id="IPR010920">
    <property type="entry name" value="LSM_dom_sf"/>
</dbReference>
<dbReference type="PROSITE" id="PS52002">
    <property type="entry name" value="SM"/>
    <property type="match status" value="1"/>
</dbReference>
<keyword evidence="7" id="KW-0560">Oxidoreductase</keyword>
<feature type="region of interest" description="Disordered" evidence="21">
    <location>
        <begin position="521"/>
        <end position="562"/>
    </location>
</feature>
<dbReference type="Gene3D" id="2.30.30.100">
    <property type="match status" value="1"/>
</dbReference>
<evidence type="ECO:0000256" key="9">
    <source>
        <dbReference type="ARBA" id="ARBA00023033"/>
    </source>
</evidence>
<dbReference type="GO" id="GO:0020037">
    <property type="term" value="F:heme binding"/>
    <property type="evidence" value="ECO:0007669"/>
    <property type="project" value="InterPro"/>
</dbReference>
<feature type="compositionally biased region" description="Polar residues" evidence="21">
    <location>
        <begin position="115"/>
        <end position="137"/>
    </location>
</feature>
<keyword evidence="11" id="KW-0325">Glycoprotein</keyword>
<comment type="subcellular location">
    <subcellularLocation>
        <location evidence="2">Membrane</location>
    </subcellularLocation>
    <subcellularLocation>
        <location evidence="1">Nucleus</location>
    </subcellularLocation>
</comment>
<dbReference type="SUPFAM" id="SSF50182">
    <property type="entry name" value="Sm-like ribonucleoproteins"/>
    <property type="match status" value="1"/>
</dbReference>
<dbReference type="InterPro" id="IPR011084">
    <property type="entry name" value="DRMBL"/>
</dbReference>